<feature type="transmembrane region" description="Helical" evidence="1">
    <location>
        <begin position="12"/>
        <end position="34"/>
    </location>
</feature>
<evidence type="ECO:0000313" key="2">
    <source>
        <dbReference type="EMBL" id="UOE46005.1"/>
    </source>
</evidence>
<proteinExistence type="predicted"/>
<gene>
    <name evidence="2" type="ORF">MTO99_09755</name>
</gene>
<protein>
    <submittedName>
        <fullName evidence="2">Uncharacterized protein</fullName>
    </submittedName>
</protein>
<keyword evidence="3" id="KW-1185">Reference proteome</keyword>
<accession>A0ABY4C3N5</accession>
<keyword evidence="1" id="KW-1133">Transmembrane helix</keyword>
<sequence length="101" mass="9951">MTQQHSRDGWAGIALVWAIAVAGSVVVLALAASGARLGEADAAWPAVYAALGVVFAAAVLATLLVQLATRRPEGFVRRASASVGGAAAVVGVAALAAIPFA</sequence>
<feature type="transmembrane region" description="Helical" evidence="1">
    <location>
        <begin position="79"/>
        <end position="100"/>
    </location>
</feature>
<keyword evidence="1" id="KW-0472">Membrane</keyword>
<organism evidence="2 3">
    <name type="scientific">Agromyces larvae</name>
    <dbReference type="NCBI Taxonomy" id="2929802"/>
    <lineage>
        <taxon>Bacteria</taxon>
        <taxon>Bacillati</taxon>
        <taxon>Actinomycetota</taxon>
        <taxon>Actinomycetes</taxon>
        <taxon>Micrococcales</taxon>
        <taxon>Microbacteriaceae</taxon>
        <taxon>Agromyces</taxon>
    </lineage>
</organism>
<keyword evidence="1" id="KW-0812">Transmembrane</keyword>
<dbReference type="Proteomes" id="UP000832097">
    <property type="component" value="Chromosome"/>
</dbReference>
<evidence type="ECO:0000256" key="1">
    <source>
        <dbReference type="SAM" id="Phobius"/>
    </source>
</evidence>
<name>A0ABY4C3N5_9MICO</name>
<dbReference type="RefSeq" id="WP_243558816.1">
    <property type="nucleotide sequence ID" value="NZ_CP094528.1"/>
</dbReference>
<dbReference type="EMBL" id="CP094528">
    <property type="protein sequence ID" value="UOE46005.1"/>
    <property type="molecule type" value="Genomic_DNA"/>
</dbReference>
<reference evidence="2 3" key="1">
    <citation type="submission" date="2022-03" db="EMBL/GenBank/DDBJ databases">
        <title>Mucilaginibacter sp. isolated from the gut of Protaetia brevitarsis seulensis larvae.</title>
        <authorList>
            <person name="Won M."/>
            <person name="Kim S.-J."/>
            <person name="Kwon S.-W."/>
        </authorList>
    </citation>
    <scope>NUCLEOTIDE SEQUENCE [LARGE SCALE GENOMIC DNA]</scope>
    <source>
        <strain evidence="2 3">CFWR-12</strain>
    </source>
</reference>
<feature type="transmembrane region" description="Helical" evidence="1">
    <location>
        <begin position="46"/>
        <end position="67"/>
    </location>
</feature>
<evidence type="ECO:0000313" key="3">
    <source>
        <dbReference type="Proteomes" id="UP000832097"/>
    </source>
</evidence>